<evidence type="ECO:0000259" key="12">
    <source>
        <dbReference type="PROSITE" id="PS50975"/>
    </source>
</evidence>
<dbReference type="Gene3D" id="3.40.50.20">
    <property type="match status" value="1"/>
</dbReference>
<dbReference type="GO" id="GO:0046872">
    <property type="term" value="F:metal ion binding"/>
    <property type="evidence" value="ECO:0007669"/>
    <property type="project" value="UniProtKB-KW"/>
</dbReference>
<dbReference type="RefSeq" id="WP_240475290.1">
    <property type="nucleotide sequence ID" value="NZ_CP012332.1"/>
</dbReference>
<dbReference type="GO" id="GO:0005737">
    <property type="term" value="C:cytoplasm"/>
    <property type="evidence" value="ECO:0007669"/>
    <property type="project" value="TreeGrafter"/>
</dbReference>
<dbReference type="InterPro" id="IPR013815">
    <property type="entry name" value="ATP_grasp_subdomain_1"/>
</dbReference>
<keyword evidence="6 10" id="KW-0067">ATP-binding</keyword>
<comment type="cofactor">
    <cofactor evidence="1">
        <name>Mn(2+)</name>
        <dbReference type="ChEBI" id="CHEBI:29035"/>
    </cofactor>
</comment>
<feature type="domain" description="ATP-grasp" evidence="12">
    <location>
        <begin position="110"/>
        <end position="293"/>
    </location>
</feature>
<dbReference type="PROSITE" id="PS50975">
    <property type="entry name" value="ATP_GRASP"/>
    <property type="match status" value="1"/>
</dbReference>
<protein>
    <submittedName>
        <fullName evidence="13">Ribosomal protein S6 glutaminyl transferase</fullName>
    </submittedName>
</protein>
<evidence type="ECO:0000313" key="14">
    <source>
        <dbReference type="Proteomes" id="UP000055590"/>
    </source>
</evidence>
<evidence type="ECO:0000256" key="11">
    <source>
        <dbReference type="SAM" id="MobiDB-lite"/>
    </source>
</evidence>
<evidence type="ECO:0000256" key="3">
    <source>
        <dbReference type="ARBA" id="ARBA00022598"/>
    </source>
</evidence>
<keyword evidence="8" id="KW-0648">Protein biosynthesis</keyword>
<keyword evidence="9" id="KW-0464">Manganese</keyword>
<dbReference type="Gene3D" id="3.30.470.20">
    <property type="entry name" value="ATP-grasp fold, B domain"/>
    <property type="match status" value="1"/>
</dbReference>
<evidence type="ECO:0000256" key="5">
    <source>
        <dbReference type="ARBA" id="ARBA00022741"/>
    </source>
</evidence>
<keyword evidence="7" id="KW-0460">Magnesium</keyword>
<keyword evidence="4" id="KW-0479">Metal-binding</keyword>
<reference evidence="13 14" key="1">
    <citation type="submission" date="2015-08" db="EMBL/GenBank/DDBJ databases">
        <authorList>
            <person name="Babu N.S."/>
            <person name="Beckwith C.J."/>
            <person name="Beseler K.G."/>
            <person name="Brison A."/>
            <person name="Carone J.V."/>
            <person name="Caskin T.P."/>
            <person name="Diamond M."/>
            <person name="Durham M.E."/>
            <person name="Foxe J.M."/>
            <person name="Go M."/>
            <person name="Henderson B.A."/>
            <person name="Jones I.B."/>
            <person name="McGettigan J.A."/>
            <person name="Micheletti S.J."/>
            <person name="Nasrallah M.E."/>
            <person name="Ortiz D."/>
            <person name="Piller C.R."/>
            <person name="Privatt S.R."/>
            <person name="Schneider S.L."/>
            <person name="Sharp S."/>
            <person name="Smith T.C."/>
            <person name="Stanton J.D."/>
            <person name="Ullery H.E."/>
            <person name="Wilson R.J."/>
            <person name="Serrano M.G."/>
            <person name="Buck G."/>
            <person name="Lee V."/>
            <person name="Wang Y."/>
            <person name="Carvalho R."/>
            <person name="Voegtly L."/>
            <person name="Shi R."/>
            <person name="Duckworth R."/>
            <person name="Johnson A."/>
            <person name="Loviza R."/>
            <person name="Walstead R."/>
            <person name="Shah Z."/>
            <person name="Kiflezghi M."/>
            <person name="Wade K."/>
            <person name="Ball S.L."/>
            <person name="Bradley K.W."/>
            <person name="Asai D.J."/>
            <person name="Bowman C.A."/>
            <person name="Russell D.A."/>
            <person name="Pope W.H."/>
            <person name="Jacobs-Sera D."/>
            <person name="Hendrix R.W."/>
            <person name="Hatfull G.F."/>
        </authorList>
    </citation>
    <scope>NUCLEOTIDE SEQUENCE [LARGE SCALE GENOMIC DNA]</scope>
    <source>
        <strain evidence="13 14">DSM 27710</strain>
    </source>
</reference>
<dbReference type="NCBIfam" id="TIGR00768">
    <property type="entry name" value="rimK_fam"/>
    <property type="match status" value="1"/>
</dbReference>
<dbReference type="GO" id="GO:0005524">
    <property type="term" value="F:ATP binding"/>
    <property type="evidence" value="ECO:0007669"/>
    <property type="project" value="UniProtKB-UniRule"/>
</dbReference>
<feature type="region of interest" description="Disordered" evidence="11">
    <location>
        <begin position="299"/>
        <end position="330"/>
    </location>
</feature>
<dbReference type="PANTHER" id="PTHR21621:SF0">
    <property type="entry name" value="BETA-CITRYLGLUTAMATE SYNTHASE B-RELATED"/>
    <property type="match status" value="1"/>
</dbReference>
<dbReference type="GO" id="GO:0016740">
    <property type="term" value="F:transferase activity"/>
    <property type="evidence" value="ECO:0007669"/>
    <property type="project" value="UniProtKB-KW"/>
</dbReference>
<dbReference type="Proteomes" id="UP000055590">
    <property type="component" value="Chromosome"/>
</dbReference>
<evidence type="ECO:0000256" key="2">
    <source>
        <dbReference type="ARBA" id="ARBA00001946"/>
    </source>
</evidence>
<dbReference type="PATRIC" id="fig|1391653.3.peg.2177"/>
<dbReference type="PANTHER" id="PTHR21621">
    <property type="entry name" value="RIBOSOMAL PROTEIN S6 MODIFICATION PROTEIN"/>
    <property type="match status" value="1"/>
</dbReference>
<evidence type="ECO:0000256" key="10">
    <source>
        <dbReference type="PROSITE-ProRule" id="PRU00409"/>
    </source>
</evidence>
<evidence type="ECO:0000256" key="7">
    <source>
        <dbReference type="ARBA" id="ARBA00022842"/>
    </source>
</evidence>
<dbReference type="GO" id="GO:0006412">
    <property type="term" value="P:translation"/>
    <property type="evidence" value="ECO:0007669"/>
    <property type="project" value="UniProtKB-KW"/>
</dbReference>
<name>A0A0K1PF04_9BACT</name>
<evidence type="ECO:0000256" key="9">
    <source>
        <dbReference type="ARBA" id="ARBA00023211"/>
    </source>
</evidence>
<keyword evidence="14" id="KW-1185">Reference proteome</keyword>
<evidence type="ECO:0000256" key="6">
    <source>
        <dbReference type="ARBA" id="ARBA00022840"/>
    </source>
</evidence>
<evidence type="ECO:0000313" key="13">
    <source>
        <dbReference type="EMBL" id="AKU91694.1"/>
    </source>
</evidence>
<dbReference type="InterPro" id="IPR041107">
    <property type="entry name" value="Rimk_N"/>
</dbReference>
<dbReference type="GO" id="GO:0009432">
    <property type="term" value="P:SOS response"/>
    <property type="evidence" value="ECO:0007669"/>
    <property type="project" value="TreeGrafter"/>
</dbReference>
<dbReference type="EMBL" id="CP012332">
    <property type="protein sequence ID" value="AKU91694.1"/>
    <property type="molecule type" value="Genomic_DNA"/>
</dbReference>
<evidence type="ECO:0000256" key="1">
    <source>
        <dbReference type="ARBA" id="ARBA00001936"/>
    </source>
</evidence>
<keyword evidence="5 10" id="KW-0547">Nucleotide-binding</keyword>
<dbReference type="Pfam" id="PF08443">
    <property type="entry name" value="RimK"/>
    <property type="match status" value="1"/>
</dbReference>
<dbReference type="AlphaFoldDB" id="A0A0K1PF04"/>
<evidence type="ECO:0000256" key="8">
    <source>
        <dbReference type="ARBA" id="ARBA00022917"/>
    </source>
</evidence>
<dbReference type="Gene3D" id="3.30.1490.20">
    <property type="entry name" value="ATP-grasp fold, A domain"/>
    <property type="match status" value="1"/>
</dbReference>
<comment type="cofactor">
    <cofactor evidence="2">
        <name>Mg(2+)</name>
        <dbReference type="ChEBI" id="CHEBI:18420"/>
    </cofactor>
</comment>
<proteinExistence type="predicted"/>
<accession>A0A0K1PF04</accession>
<dbReference type="InterPro" id="IPR011761">
    <property type="entry name" value="ATP-grasp"/>
</dbReference>
<dbReference type="InterPro" id="IPR004666">
    <property type="entry name" value="Rp_bS6_RimK/Lys_biosynth_LsyX"/>
</dbReference>
<dbReference type="STRING" id="1391653.AKJ08_2081"/>
<dbReference type="InterPro" id="IPR013651">
    <property type="entry name" value="ATP-grasp_RimK-type"/>
</dbReference>
<keyword evidence="3" id="KW-0436">Ligase</keyword>
<dbReference type="SUPFAM" id="SSF56059">
    <property type="entry name" value="Glutathione synthetase ATP-binding domain-like"/>
    <property type="match status" value="1"/>
</dbReference>
<evidence type="ECO:0000256" key="4">
    <source>
        <dbReference type="ARBA" id="ARBA00022723"/>
    </source>
</evidence>
<dbReference type="GO" id="GO:0018169">
    <property type="term" value="F:ribosomal S6-glutamic acid ligase activity"/>
    <property type="evidence" value="ECO:0007669"/>
    <property type="project" value="TreeGrafter"/>
</dbReference>
<sequence length="330" mass="35896">MRRASPIRLLILSRSASIYSTRRLVEAARASGITVRVLDPVDCEMHLDGKRPHLYYRRKPVPAADVVIPRIAQSIAPFGLAVVNHLALTGAVLLNDAESIARSRNKMRSLQLLAGNGICVPPTLMARDPRAIKEMVPLVGGVPVLVKLLQGGERQGVMVCETMHSLEAALEAILGLGQNLVVQQYVQDAKDKDLRALVVGGRVVCAVRRIPKVGRMRRTLGKGAKFEPVKLPSHFVQTAVRAARLMDLELAAVDMLDHEGRAEVFEVHSSPGLKDLEDATGLDLATPIVEHAARLVRLGRAEKRAHPPLPQPPRAEELGGEGARKGRKAR</sequence>
<organism evidence="13 14">
    <name type="scientific">Vulgatibacter incomptus</name>
    <dbReference type="NCBI Taxonomy" id="1391653"/>
    <lineage>
        <taxon>Bacteria</taxon>
        <taxon>Pseudomonadati</taxon>
        <taxon>Myxococcota</taxon>
        <taxon>Myxococcia</taxon>
        <taxon>Myxococcales</taxon>
        <taxon>Cystobacterineae</taxon>
        <taxon>Vulgatibacteraceae</taxon>
        <taxon>Vulgatibacter</taxon>
    </lineage>
</organism>
<dbReference type="Pfam" id="PF18030">
    <property type="entry name" value="Rimk_N"/>
    <property type="match status" value="1"/>
</dbReference>
<dbReference type="KEGG" id="vin:AKJ08_2081"/>
<keyword evidence="13" id="KW-0808">Transferase</keyword>
<gene>
    <name evidence="13" type="ORF">AKJ08_2081</name>
</gene>